<keyword evidence="6 13" id="KW-0441">Lipid A biosynthesis</keyword>
<evidence type="ECO:0000256" key="3">
    <source>
        <dbReference type="ARBA" id="ARBA00012071"/>
    </source>
</evidence>
<keyword evidence="7 13" id="KW-0808">Transferase</keyword>
<evidence type="ECO:0000313" key="14">
    <source>
        <dbReference type="EMBL" id="MCF3946025.1"/>
    </source>
</evidence>
<evidence type="ECO:0000256" key="11">
    <source>
        <dbReference type="ARBA" id="ARBA00023098"/>
    </source>
</evidence>
<evidence type="ECO:0000256" key="5">
    <source>
        <dbReference type="ARBA" id="ARBA00022516"/>
    </source>
</evidence>
<proteinExistence type="inferred from homology"/>
<accession>A0ABS9DV38</accession>
<comment type="caution">
    <text evidence="14">The sequence shown here is derived from an EMBL/GenBank/DDBJ whole genome shotgun (WGS) entry which is preliminary data.</text>
</comment>
<dbReference type="PANTHER" id="PTHR42724:SF1">
    <property type="entry name" value="TETRAACYLDISACCHARIDE 4'-KINASE, MITOCHONDRIAL-RELATED"/>
    <property type="match status" value="1"/>
</dbReference>
<keyword evidence="8 13" id="KW-0547">Nucleotide-binding</keyword>
<evidence type="ECO:0000256" key="6">
    <source>
        <dbReference type="ARBA" id="ARBA00022556"/>
    </source>
</evidence>
<dbReference type="Proteomes" id="UP001521209">
    <property type="component" value="Unassembled WGS sequence"/>
</dbReference>
<dbReference type="InterPro" id="IPR003758">
    <property type="entry name" value="LpxK"/>
</dbReference>
<evidence type="ECO:0000313" key="15">
    <source>
        <dbReference type="Proteomes" id="UP001521209"/>
    </source>
</evidence>
<evidence type="ECO:0000256" key="13">
    <source>
        <dbReference type="HAMAP-Rule" id="MF_00409"/>
    </source>
</evidence>
<dbReference type="GO" id="GO:0009029">
    <property type="term" value="F:lipid-A 4'-kinase activity"/>
    <property type="evidence" value="ECO:0007669"/>
    <property type="project" value="UniProtKB-EC"/>
</dbReference>
<evidence type="ECO:0000256" key="2">
    <source>
        <dbReference type="ARBA" id="ARBA00004870"/>
    </source>
</evidence>
<name>A0ABS9DV38_9PROT</name>
<protein>
    <recommendedName>
        <fullName evidence="4 13">Tetraacyldisaccharide 4'-kinase</fullName>
        <ecNumber evidence="3 13">2.7.1.130</ecNumber>
    </recommendedName>
    <alternativeName>
        <fullName evidence="12 13">Lipid A 4'-kinase</fullName>
    </alternativeName>
</protein>
<evidence type="ECO:0000256" key="7">
    <source>
        <dbReference type="ARBA" id="ARBA00022679"/>
    </source>
</evidence>
<evidence type="ECO:0000256" key="8">
    <source>
        <dbReference type="ARBA" id="ARBA00022741"/>
    </source>
</evidence>
<evidence type="ECO:0000256" key="1">
    <source>
        <dbReference type="ARBA" id="ARBA00002274"/>
    </source>
</evidence>
<sequence>MRAPAFWQHDGFAACLLAPLGAVTEAMTARRLARPQYNCGVPVICVGNAGVGGAGKTVLTRHILARYDARGAAPFALTRGHGGTLRGPVLVDPALHNAHAVGDEALLLAASAPTVVARNRAAGALLAVASGALAIVMDDGLQNPDLAKTISLLTIDGGTGFGNGRCLPAGPLREPVAFAAARCACAVLIGPDQTGARAALPATLPVLTAALQGSCSMPLKDVRVIGFAGIGRPAKFFSTLRELGAKLVETVGFPDHHLYRPGDCARLAALAERHRAVLATTEKDAVKLPAKILERCAVVTVDLVFDDPATLERLLP</sequence>
<dbReference type="InterPro" id="IPR027417">
    <property type="entry name" value="P-loop_NTPase"/>
</dbReference>
<dbReference type="SUPFAM" id="SSF52540">
    <property type="entry name" value="P-loop containing nucleoside triphosphate hydrolases"/>
    <property type="match status" value="1"/>
</dbReference>
<feature type="binding site" evidence="13">
    <location>
        <begin position="50"/>
        <end position="57"/>
    </location>
    <ligand>
        <name>ATP</name>
        <dbReference type="ChEBI" id="CHEBI:30616"/>
    </ligand>
</feature>
<dbReference type="NCBIfam" id="TIGR00682">
    <property type="entry name" value="lpxK"/>
    <property type="match status" value="1"/>
</dbReference>
<keyword evidence="5 13" id="KW-0444">Lipid biosynthesis</keyword>
<dbReference type="EC" id="2.7.1.130" evidence="3 13"/>
<keyword evidence="11 13" id="KW-0443">Lipid metabolism</keyword>
<keyword evidence="15" id="KW-1185">Reference proteome</keyword>
<evidence type="ECO:0000256" key="10">
    <source>
        <dbReference type="ARBA" id="ARBA00022840"/>
    </source>
</evidence>
<keyword evidence="9 13" id="KW-0418">Kinase</keyword>
<comment type="function">
    <text evidence="1 13">Transfers the gamma-phosphate of ATP to the 4'-position of a tetraacyldisaccharide 1-phosphate intermediate (termed DS-1-P) to form tetraacyldisaccharide 1,4'-bis-phosphate (lipid IVA).</text>
</comment>
<evidence type="ECO:0000256" key="12">
    <source>
        <dbReference type="ARBA" id="ARBA00029757"/>
    </source>
</evidence>
<dbReference type="RefSeq" id="WP_235703297.1">
    <property type="nucleotide sequence ID" value="NZ_JAKGBZ010000006.1"/>
</dbReference>
<keyword evidence="10 13" id="KW-0067">ATP-binding</keyword>
<comment type="similarity">
    <text evidence="13">Belongs to the LpxK family.</text>
</comment>
<dbReference type="PANTHER" id="PTHR42724">
    <property type="entry name" value="TETRAACYLDISACCHARIDE 4'-KINASE"/>
    <property type="match status" value="1"/>
</dbReference>
<dbReference type="HAMAP" id="MF_00409">
    <property type="entry name" value="LpxK"/>
    <property type="match status" value="1"/>
</dbReference>
<comment type="pathway">
    <text evidence="2 13">Glycolipid biosynthesis; lipid IV(A) biosynthesis; lipid IV(A) from (3R)-3-hydroxytetradecanoyl-[acyl-carrier-protein] and UDP-N-acetyl-alpha-D-glucosamine: step 6/6.</text>
</comment>
<organism evidence="14 15">
    <name type="scientific">Acidiphilium iwatense</name>
    <dbReference type="NCBI Taxonomy" id="768198"/>
    <lineage>
        <taxon>Bacteria</taxon>
        <taxon>Pseudomonadati</taxon>
        <taxon>Pseudomonadota</taxon>
        <taxon>Alphaproteobacteria</taxon>
        <taxon>Acetobacterales</taxon>
        <taxon>Acidocellaceae</taxon>
        <taxon>Acidiphilium</taxon>
    </lineage>
</organism>
<evidence type="ECO:0000256" key="9">
    <source>
        <dbReference type="ARBA" id="ARBA00022777"/>
    </source>
</evidence>
<dbReference type="EMBL" id="JAKGBZ010000006">
    <property type="protein sequence ID" value="MCF3946025.1"/>
    <property type="molecule type" value="Genomic_DNA"/>
</dbReference>
<gene>
    <name evidence="13 14" type="primary">lpxK</name>
    <name evidence="14" type="ORF">L2A60_04905</name>
</gene>
<dbReference type="Pfam" id="PF02606">
    <property type="entry name" value="LpxK"/>
    <property type="match status" value="1"/>
</dbReference>
<comment type="catalytic activity">
    <reaction evidence="13">
        <text>a lipid A disaccharide + ATP = a lipid IVA + ADP + H(+)</text>
        <dbReference type="Rhea" id="RHEA:67840"/>
        <dbReference type="ChEBI" id="CHEBI:15378"/>
        <dbReference type="ChEBI" id="CHEBI:30616"/>
        <dbReference type="ChEBI" id="CHEBI:176343"/>
        <dbReference type="ChEBI" id="CHEBI:176425"/>
        <dbReference type="ChEBI" id="CHEBI:456216"/>
        <dbReference type="EC" id="2.7.1.130"/>
    </reaction>
</comment>
<evidence type="ECO:0000256" key="4">
    <source>
        <dbReference type="ARBA" id="ARBA00016436"/>
    </source>
</evidence>
<reference evidence="14 15" key="1">
    <citation type="submission" date="2022-01" db="EMBL/GenBank/DDBJ databases">
        <authorList>
            <person name="Won M."/>
            <person name="Kim S.-J."/>
            <person name="Kwon S.-W."/>
        </authorList>
    </citation>
    <scope>NUCLEOTIDE SEQUENCE [LARGE SCALE GENOMIC DNA]</scope>
    <source>
        <strain evidence="14 15">KCTC 23505</strain>
    </source>
</reference>